<dbReference type="HAMAP" id="MF_01917">
    <property type="entry name" value="Cardiolipin_synth_ClsB"/>
    <property type="match status" value="1"/>
</dbReference>
<feature type="active site" evidence="9">
    <location>
        <position position="326"/>
    </location>
</feature>
<keyword evidence="2 9" id="KW-0444">Lipid biosynthesis</keyword>
<keyword evidence="8 9" id="KW-1208">Phospholipid metabolism</keyword>
<feature type="active site" evidence="9">
    <location>
        <position position="142"/>
    </location>
</feature>
<feature type="active site" evidence="9">
    <location>
        <position position="140"/>
    </location>
</feature>
<keyword evidence="1 9" id="KW-1003">Cell membrane</keyword>
<feature type="active site" evidence="9">
    <location>
        <position position="147"/>
    </location>
</feature>
<evidence type="ECO:0000256" key="5">
    <source>
        <dbReference type="ARBA" id="ARBA00023098"/>
    </source>
</evidence>
<evidence type="ECO:0000256" key="4">
    <source>
        <dbReference type="ARBA" id="ARBA00022737"/>
    </source>
</evidence>
<evidence type="ECO:0000256" key="1">
    <source>
        <dbReference type="ARBA" id="ARBA00022475"/>
    </source>
</evidence>
<feature type="active site" evidence="9">
    <location>
        <position position="319"/>
    </location>
</feature>
<dbReference type="InterPro" id="IPR025202">
    <property type="entry name" value="PLD-like_dom"/>
</dbReference>
<dbReference type="AlphaFoldDB" id="A0A423J1L2"/>
<comment type="catalytic activity">
    <reaction evidence="9">
        <text>2 a 1,2-diacyl-sn-glycero-3-phospho-(1'-sn-glycerol) = a cardiolipin + glycerol</text>
        <dbReference type="Rhea" id="RHEA:31451"/>
        <dbReference type="ChEBI" id="CHEBI:17754"/>
        <dbReference type="ChEBI" id="CHEBI:62237"/>
        <dbReference type="ChEBI" id="CHEBI:64716"/>
    </reaction>
</comment>
<dbReference type="InterPro" id="IPR001736">
    <property type="entry name" value="PLipase_D/transphosphatidylase"/>
</dbReference>
<dbReference type="GO" id="GO:0008808">
    <property type="term" value="F:cardiolipin synthase activity"/>
    <property type="evidence" value="ECO:0007669"/>
    <property type="project" value="InterPro"/>
</dbReference>
<evidence type="ECO:0000256" key="6">
    <source>
        <dbReference type="ARBA" id="ARBA00023136"/>
    </source>
</evidence>
<gene>
    <name evidence="9" type="primary">clsB</name>
    <name evidence="11" type="ORF">BK661_16875</name>
</gene>
<keyword evidence="6 9" id="KW-0472">Membrane</keyword>
<evidence type="ECO:0000256" key="7">
    <source>
        <dbReference type="ARBA" id="ARBA00023209"/>
    </source>
</evidence>
<dbReference type="PROSITE" id="PS50035">
    <property type="entry name" value="PLD"/>
    <property type="match status" value="2"/>
</dbReference>
<proteinExistence type="inferred from homology"/>
<dbReference type="SMART" id="SM00155">
    <property type="entry name" value="PLDc"/>
    <property type="match status" value="2"/>
</dbReference>
<organism evidence="11 12">
    <name type="scientific">Pseudomonas frederiksbergensis</name>
    <dbReference type="NCBI Taxonomy" id="104087"/>
    <lineage>
        <taxon>Bacteria</taxon>
        <taxon>Pseudomonadati</taxon>
        <taxon>Pseudomonadota</taxon>
        <taxon>Gammaproteobacteria</taxon>
        <taxon>Pseudomonadales</taxon>
        <taxon>Pseudomonadaceae</taxon>
        <taxon>Pseudomonas</taxon>
    </lineage>
</organism>
<dbReference type="NCBIfam" id="NF008427">
    <property type="entry name" value="PRK11263.1"/>
    <property type="match status" value="1"/>
</dbReference>
<dbReference type="GO" id="GO:0005886">
    <property type="term" value="C:plasma membrane"/>
    <property type="evidence" value="ECO:0007669"/>
    <property type="project" value="UniProtKB-SubCell"/>
</dbReference>
<dbReference type="RefSeq" id="WP_123498475.1">
    <property type="nucleotide sequence ID" value="NZ_JBNDJZ010000001.1"/>
</dbReference>
<feature type="domain" description="PLD phosphodiesterase" evidence="10">
    <location>
        <begin position="314"/>
        <end position="341"/>
    </location>
</feature>
<dbReference type="CDD" id="cd09159">
    <property type="entry name" value="PLDc_ybhO_like_2"/>
    <property type="match status" value="1"/>
</dbReference>
<evidence type="ECO:0000313" key="11">
    <source>
        <dbReference type="EMBL" id="RON31544.1"/>
    </source>
</evidence>
<sequence length="428" mass="48765">MTGPLMEKTTIEHVSTPPPVREPAVVNVVYGWHGNNRVQLLENGEEYFPRVFEALRQAQSEILLETFIVFEDKVGNELQKILIEAAQRGVRITVNLDGFGCGELSTEYLAALSNAGVRLQIFDPAPRHFGIRTNWFRRMHRKIVVVDGTIAFLGGINFSADHLADFGPEAKQDYSVEVQGPAVADIHHFALLQSGRPARAKYWWQRRRQRRAELAVSDHDGQVRLVYRDNGEHPGDIEEVYLQVVRSARHRVIIANAYFFPGYRLLREIRNAARRGVEVRLILQGQPDLRVARLAARMTYDYLLRAGVAIYEYCDRPLHGKVALVDEDWSTVGSSNLDPLSLALNLEANVLIRDRAFNRDLFERLDELSSNHCKVMSADKAPRGRVWHMTIGFLVFHFLQHFPAWAGWLPAHKPRLKPFIHPTGSDKA</sequence>
<keyword evidence="4" id="KW-0677">Repeat</keyword>
<dbReference type="EMBL" id="MOBL01000018">
    <property type="protein sequence ID" value="RON31544.1"/>
    <property type="molecule type" value="Genomic_DNA"/>
</dbReference>
<comment type="caution">
    <text evidence="11">The sequence shown here is derived from an EMBL/GenBank/DDBJ whole genome shotgun (WGS) entry which is preliminary data.</text>
</comment>
<name>A0A423J1L2_9PSED</name>
<keyword evidence="5 9" id="KW-0443">Lipid metabolism</keyword>
<keyword evidence="3 9" id="KW-0808">Transferase</keyword>
<reference evidence="11 12" key="1">
    <citation type="submission" date="2016-10" db="EMBL/GenBank/DDBJ databases">
        <title>Comparative genome analysis of multiple Pseudomonas spp. focuses on biocontrol and plant growth promoting traits.</title>
        <authorList>
            <person name="Tao X.-Y."/>
            <person name="Taylor C.G."/>
        </authorList>
    </citation>
    <scope>NUCLEOTIDE SEQUENCE [LARGE SCALE GENOMIC DNA]</scope>
    <source>
        <strain evidence="11 12">94G2</strain>
    </source>
</reference>
<dbReference type="InterPro" id="IPR030872">
    <property type="entry name" value="Cardiolipin_synth_ClsB"/>
</dbReference>
<dbReference type="EC" id="2.7.8.-" evidence="9"/>
<feature type="domain" description="PLD phosphodiesterase" evidence="10">
    <location>
        <begin position="135"/>
        <end position="162"/>
    </location>
</feature>
<comment type="function">
    <text evidence="9">Catalyzes the phosphatidyl group transfer from one phosphatidylglycerol molecule to another to form cardiolipin (CL) (diphosphatidylglycerol) and glycerol.</text>
</comment>
<evidence type="ECO:0000256" key="2">
    <source>
        <dbReference type="ARBA" id="ARBA00022516"/>
    </source>
</evidence>
<dbReference type="Pfam" id="PF13091">
    <property type="entry name" value="PLDc_2"/>
    <property type="match status" value="2"/>
</dbReference>
<dbReference type="GO" id="GO:0032049">
    <property type="term" value="P:cardiolipin biosynthetic process"/>
    <property type="evidence" value="ECO:0007669"/>
    <property type="project" value="InterPro"/>
</dbReference>
<comment type="similarity">
    <text evidence="9">Belongs to the phospholipase D family. Cardiolipin synthase subfamily. ClsB sub-subfamily.</text>
</comment>
<comment type="subcellular location">
    <subcellularLocation>
        <location evidence="9">Cell membrane</location>
        <topology evidence="9">Peripheral membrane protein</topology>
    </subcellularLocation>
</comment>
<protein>
    <recommendedName>
        <fullName evidence="9">Cardiolipin synthase B</fullName>
        <shortName evidence="9">CL synthase</shortName>
        <ecNumber evidence="9">2.7.8.-</ecNumber>
    </recommendedName>
</protein>
<dbReference type="PANTHER" id="PTHR21248">
    <property type="entry name" value="CARDIOLIPIN SYNTHASE"/>
    <property type="match status" value="1"/>
</dbReference>
<evidence type="ECO:0000313" key="12">
    <source>
        <dbReference type="Proteomes" id="UP000283260"/>
    </source>
</evidence>
<dbReference type="PANTHER" id="PTHR21248:SF23">
    <property type="entry name" value="CARDIOLIPIN SYNTHASE B"/>
    <property type="match status" value="1"/>
</dbReference>
<keyword evidence="7 9" id="KW-0594">Phospholipid biosynthesis</keyword>
<evidence type="ECO:0000256" key="8">
    <source>
        <dbReference type="ARBA" id="ARBA00023264"/>
    </source>
</evidence>
<dbReference type="Gene3D" id="3.30.870.10">
    <property type="entry name" value="Endonuclease Chain A"/>
    <property type="match status" value="2"/>
</dbReference>
<evidence type="ECO:0000259" key="10">
    <source>
        <dbReference type="PROSITE" id="PS50035"/>
    </source>
</evidence>
<dbReference type="Proteomes" id="UP000283260">
    <property type="component" value="Unassembled WGS sequence"/>
</dbReference>
<dbReference type="SUPFAM" id="SSF56024">
    <property type="entry name" value="Phospholipase D/nuclease"/>
    <property type="match status" value="2"/>
</dbReference>
<evidence type="ECO:0000256" key="3">
    <source>
        <dbReference type="ARBA" id="ARBA00022679"/>
    </source>
</evidence>
<evidence type="ECO:0000256" key="9">
    <source>
        <dbReference type="HAMAP-Rule" id="MF_01917"/>
    </source>
</evidence>
<dbReference type="CDD" id="cd09110">
    <property type="entry name" value="PLDc_CLS_1"/>
    <property type="match status" value="1"/>
</dbReference>
<feature type="active site" evidence="9">
    <location>
        <position position="321"/>
    </location>
</feature>
<accession>A0A423J1L2</accession>